<dbReference type="PANTHER" id="PTHR47683">
    <property type="entry name" value="PSEUDOURIDINE SYNTHASE FAMILY PROTEIN-RELATED"/>
    <property type="match status" value="1"/>
</dbReference>
<dbReference type="SUPFAM" id="SSF55120">
    <property type="entry name" value="Pseudouridine synthase"/>
    <property type="match status" value="1"/>
</dbReference>
<dbReference type="Gene3D" id="3.30.70.580">
    <property type="entry name" value="Pseudouridine synthase I, catalytic domain, N-terminal subdomain"/>
    <property type="match status" value="1"/>
</dbReference>
<feature type="domain" description="RNA-binding S4" evidence="5">
    <location>
        <begin position="8"/>
        <end position="67"/>
    </location>
</feature>
<dbReference type="InterPro" id="IPR042092">
    <property type="entry name" value="PsdUridine_s_RsuA/RluB/E/F_cat"/>
</dbReference>
<dbReference type="InterPro" id="IPR018496">
    <property type="entry name" value="PsdUridine_synth_RsuA/RluB_CS"/>
</dbReference>
<keyword evidence="3" id="KW-0694">RNA-binding</keyword>
<dbReference type="InterPro" id="IPR050343">
    <property type="entry name" value="RsuA_PseudoU_synthase"/>
</dbReference>
<dbReference type="PANTHER" id="PTHR47683:SF2">
    <property type="entry name" value="RNA-BINDING S4 DOMAIN-CONTAINING PROTEIN"/>
    <property type="match status" value="1"/>
</dbReference>
<dbReference type="EC" id="5.4.99.-" evidence="4"/>
<evidence type="ECO:0000313" key="7">
    <source>
        <dbReference type="Proteomes" id="UP001597199"/>
    </source>
</evidence>
<proteinExistence type="inferred from homology"/>
<dbReference type="InterPro" id="IPR002942">
    <property type="entry name" value="S4_RNA-bd"/>
</dbReference>
<dbReference type="CDD" id="cd02870">
    <property type="entry name" value="PseudoU_synth_RsuA_like"/>
    <property type="match status" value="1"/>
</dbReference>
<gene>
    <name evidence="6" type="ORF">ACFQ41_05565</name>
</gene>
<evidence type="ECO:0000256" key="1">
    <source>
        <dbReference type="ARBA" id="ARBA00008348"/>
    </source>
</evidence>
<comment type="similarity">
    <text evidence="1 4">Belongs to the pseudouridine synthase RsuA family.</text>
</comment>
<dbReference type="GO" id="GO:0016853">
    <property type="term" value="F:isomerase activity"/>
    <property type="evidence" value="ECO:0007669"/>
    <property type="project" value="UniProtKB-KW"/>
</dbReference>
<evidence type="ECO:0000259" key="5">
    <source>
        <dbReference type="SMART" id="SM00363"/>
    </source>
</evidence>
<comment type="caution">
    <text evidence="6">The sequence shown here is derived from an EMBL/GenBank/DDBJ whole genome shotgun (WGS) entry which is preliminary data.</text>
</comment>
<dbReference type="Gene3D" id="3.10.290.10">
    <property type="entry name" value="RNA-binding S4 domain"/>
    <property type="match status" value="1"/>
</dbReference>
<dbReference type="RefSeq" id="WP_270235083.1">
    <property type="nucleotide sequence ID" value="NZ_BOLV01000007.1"/>
</dbReference>
<accession>A0ABW4BG39</accession>
<dbReference type="InterPro" id="IPR020103">
    <property type="entry name" value="PsdUridine_synth_cat_dom_sf"/>
</dbReference>
<dbReference type="PROSITE" id="PS01149">
    <property type="entry name" value="PSI_RSU"/>
    <property type="match status" value="1"/>
</dbReference>
<dbReference type="Gene3D" id="3.30.70.1560">
    <property type="entry name" value="Alpha-L RNA-binding motif"/>
    <property type="match status" value="1"/>
</dbReference>
<keyword evidence="7" id="KW-1185">Reference proteome</keyword>
<reference evidence="7" key="1">
    <citation type="journal article" date="2019" name="Int. J. Syst. Evol. Microbiol.">
        <title>The Global Catalogue of Microorganisms (GCM) 10K type strain sequencing project: providing services to taxonomists for standard genome sequencing and annotation.</title>
        <authorList>
            <consortium name="The Broad Institute Genomics Platform"/>
            <consortium name="The Broad Institute Genome Sequencing Center for Infectious Disease"/>
            <person name="Wu L."/>
            <person name="Ma J."/>
        </authorList>
    </citation>
    <scope>NUCLEOTIDE SEQUENCE [LARGE SCALE GENOMIC DNA]</scope>
    <source>
        <strain evidence="7">CCM 9110</strain>
    </source>
</reference>
<dbReference type="Pfam" id="PF00849">
    <property type="entry name" value="PseudoU_synth_2"/>
    <property type="match status" value="1"/>
</dbReference>
<dbReference type="PROSITE" id="PS50889">
    <property type="entry name" value="S4"/>
    <property type="match status" value="1"/>
</dbReference>
<evidence type="ECO:0000256" key="4">
    <source>
        <dbReference type="RuleBase" id="RU003887"/>
    </source>
</evidence>
<protein>
    <recommendedName>
        <fullName evidence="4">Pseudouridine synthase</fullName>
        <ecNumber evidence="4">5.4.99.-</ecNumber>
    </recommendedName>
</protein>
<dbReference type="Proteomes" id="UP001597199">
    <property type="component" value="Unassembled WGS sequence"/>
</dbReference>
<sequence length="246" mass="27378">MPKATNEMRLQKAIAEAGIASRRHAEALISAGRVTVNGETVTAMGVKVTPQDAIEVDGVPLTQEQKKYYLFYKPRGVISAASDDKKRRVVTDFFEDEPQRLYPVGRLDWDTSGLLLMTNDGDFANRLMHPSFKVEKKYVAKLQGIPTREKLMPLRDGLVVDHKKLAPARFKIMSTDKAKQTAIVSLTIHQGINHQVKKMFETLGYKVIKLSREQYGPLTLAGLQPGDYRALKPAEVAALEALSNEG</sequence>
<evidence type="ECO:0000313" key="6">
    <source>
        <dbReference type="EMBL" id="MFD1398770.1"/>
    </source>
</evidence>
<organism evidence="6 7">
    <name type="scientific">Lacticaseibacillus suilingensis</name>
    <dbReference type="NCBI Taxonomy" id="2799577"/>
    <lineage>
        <taxon>Bacteria</taxon>
        <taxon>Bacillati</taxon>
        <taxon>Bacillota</taxon>
        <taxon>Bacilli</taxon>
        <taxon>Lactobacillales</taxon>
        <taxon>Lactobacillaceae</taxon>
        <taxon>Lacticaseibacillus</taxon>
    </lineage>
</organism>
<dbReference type="SUPFAM" id="SSF55174">
    <property type="entry name" value="Alpha-L RNA-binding motif"/>
    <property type="match status" value="1"/>
</dbReference>
<dbReference type="SMART" id="SM00363">
    <property type="entry name" value="S4"/>
    <property type="match status" value="1"/>
</dbReference>
<dbReference type="CDD" id="cd00165">
    <property type="entry name" value="S4"/>
    <property type="match status" value="1"/>
</dbReference>
<name>A0ABW4BG39_9LACO</name>
<dbReference type="InterPro" id="IPR006145">
    <property type="entry name" value="PsdUridine_synth_RsuA/RluA"/>
</dbReference>
<dbReference type="InterPro" id="IPR036986">
    <property type="entry name" value="S4_RNA-bd_sf"/>
</dbReference>
<dbReference type="EMBL" id="JBHTOA010000023">
    <property type="protein sequence ID" value="MFD1398770.1"/>
    <property type="molecule type" value="Genomic_DNA"/>
</dbReference>
<dbReference type="Pfam" id="PF01479">
    <property type="entry name" value="S4"/>
    <property type="match status" value="1"/>
</dbReference>
<dbReference type="InterPro" id="IPR020094">
    <property type="entry name" value="TruA/RsuA/RluB/E/F_N"/>
</dbReference>
<keyword evidence="2 4" id="KW-0413">Isomerase</keyword>
<evidence type="ECO:0000256" key="3">
    <source>
        <dbReference type="PROSITE-ProRule" id="PRU00182"/>
    </source>
</evidence>
<dbReference type="InterPro" id="IPR000748">
    <property type="entry name" value="PsdUridine_synth_RsuA/RluB/E/F"/>
</dbReference>
<dbReference type="NCBIfam" id="TIGR00093">
    <property type="entry name" value="pseudouridine synthase"/>
    <property type="match status" value="1"/>
</dbReference>
<evidence type="ECO:0000256" key="2">
    <source>
        <dbReference type="ARBA" id="ARBA00023235"/>
    </source>
</evidence>